<feature type="transmembrane region" description="Helical" evidence="1">
    <location>
        <begin position="6"/>
        <end position="24"/>
    </location>
</feature>
<dbReference type="OrthoDB" id="2749860at2759"/>
<reference evidence="3 4" key="1">
    <citation type="submission" date="2016-03" db="EMBL/GenBank/DDBJ databases">
        <title>Whole genome sequencing of Grifola frondosa 9006-11.</title>
        <authorList>
            <person name="Min B."/>
            <person name="Park H."/>
            <person name="Kim J.-G."/>
            <person name="Cho H."/>
            <person name="Oh Y.-L."/>
            <person name="Kong W.-S."/>
            <person name="Choi I.-G."/>
        </authorList>
    </citation>
    <scope>NUCLEOTIDE SEQUENCE [LARGE SCALE GENOMIC DNA]</scope>
    <source>
        <strain evidence="3 4">9006-11</strain>
    </source>
</reference>
<sequence length="203" mass="22643">MSSVIPSSISIGIVQYVWIMRIWTLNRHKRRTLIAYCMLSLVVLEWVASIVLLVRVFCISSFGFIPSITWLVATAISLMTINDLISSSYFCYLLHTSRDGLCATDTLINKLMIYGVNTGLLTCLGSLSLLAVLVAQPEKSYYVAIYVVVPKLYINSLLAMANWRSSVLSSTIRRTSQGEVSLQLTSVQLSTLSRCTQYEYTGT</sequence>
<dbReference type="EMBL" id="LUGG01000004">
    <property type="protein sequence ID" value="OBZ75227.1"/>
    <property type="molecule type" value="Genomic_DNA"/>
</dbReference>
<feature type="transmembrane region" description="Helical" evidence="1">
    <location>
        <begin position="111"/>
        <end position="135"/>
    </location>
</feature>
<feature type="transmembrane region" description="Helical" evidence="1">
    <location>
        <begin position="141"/>
        <end position="163"/>
    </location>
</feature>
<gene>
    <name evidence="3" type="ORF">A0H81_04629</name>
</gene>
<dbReference type="AlphaFoldDB" id="A0A1C7MF21"/>
<feature type="transmembrane region" description="Helical" evidence="1">
    <location>
        <begin position="36"/>
        <end position="62"/>
    </location>
</feature>
<comment type="caution">
    <text evidence="3">The sequence shown here is derived from an EMBL/GenBank/DDBJ whole genome shotgun (WGS) entry which is preliminary data.</text>
</comment>
<evidence type="ECO:0000313" key="4">
    <source>
        <dbReference type="Proteomes" id="UP000092993"/>
    </source>
</evidence>
<dbReference type="PANTHER" id="PTHR40465">
    <property type="entry name" value="CHROMOSOME 1, WHOLE GENOME SHOTGUN SEQUENCE"/>
    <property type="match status" value="1"/>
</dbReference>
<protein>
    <recommendedName>
        <fullName evidence="2">DUF6534 domain-containing protein</fullName>
    </recommendedName>
</protein>
<keyword evidence="1" id="KW-0472">Membrane</keyword>
<organism evidence="3 4">
    <name type="scientific">Grifola frondosa</name>
    <name type="common">Maitake</name>
    <name type="synonym">Polyporus frondosus</name>
    <dbReference type="NCBI Taxonomy" id="5627"/>
    <lineage>
        <taxon>Eukaryota</taxon>
        <taxon>Fungi</taxon>
        <taxon>Dikarya</taxon>
        <taxon>Basidiomycota</taxon>
        <taxon>Agaricomycotina</taxon>
        <taxon>Agaricomycetes</taxon>
        <taxon>Polyporales</taxon>
        <taxon>Grifolaceae</taxon>
        <taxon>Grifola</taxon>
    </lineage>
</organism>
<dbReference type="PANTHER" id="PTHR40465:SF1">
    <property type="entry name" value="DUF6534 DOMAIN-CONTAINING PROTEIN"/>
    <property type="match status" value="1"/>
</dbReference>
<dbReference type="OMA" id="VWIMRIW"/>
<evidence type="ECO:0000256" key="1">
    <source>
        <dbReference type="SAM" id="Phobius"/>
    </source>
</evidence>
<dbReference type="Proteomes" id="UP000092993">
    <property type="component" value="Unassembled WGS sequence"/>
</dbReference>
<dbReference type="InterPro" id="IPR045339">
    <property type="entry name" value="DUF6534"/>
</dbReference>
<keyword evidence="4" id="KW-1185">Reference proteome</keyword>
<keyword evidence="1" id="KW-0812">Transmembrane</keyword>
<proteinExistence type="predicted"/>
<evidence type="ECO:0000259" key="2">
    <source>
        <dbReference type="Pfam" id="PF20152"/>
    </source>
</evidence>
<accession>A0A1C7MF21</accession>
<keyword evidence="1" id="KW-1133">Transmembrane helix</keyword>
<evidence type="ECO:0000313" key="3">
    <source>
        <dbReference type="EMBL" id="OBZ75227.1"/>
    </source>
</evidence>
<dbReference type="Pfam" id="PF20152">
    <property type="entry name" value="DUF6534"/>
    <property type="match status" value="1"/>
</dbReference>
<feature type="domain" description="DUF6534" evidence="2">
    <location>
        <begin position="81"/>
        <end position="166"/>
    </location>
</feature>
<name>A0A1C7MF21_GRIFR</name>
<feature type="transmembrane region" description="Helical" evidence="1">
    <location>
        <begin position="68"/>
        <end position="90"/>
    </location>
</feature>